<dbReference type="SUPFAM" id="SSF48008">
    <property type="entry name" value="GntR ligand-binding domain-like"/>
    <property type="match status" value="1"/>
</dbReference>
<dbReference type="Gene3D" id="1.10.10.10">
    <property type="entry name" value="Winged helix-like DNA-binding domain superfamily/Winged helix DNA-binding domain"/>
    <property type="match status" value="1"/>
</dbReference>
<dbReference type="GO" id="GO:0003677">
    <property type="term" value="F:DNA binding"/>
    <property type="evidence" value="ECO:0007669"/>
    <property type="project" value="UniProtKB-KW"/>
</dbReference>
<dbReference type="SUPFAM" id="SSF46785">
    <property type="entry name" value="Winged helix' DNA-binding domain"/>
    <property type="match status" value="1"/>
</dbReference>
<dbReference type="InterPro" id="IPR036390">
    <property type="entry name" value="WH_DNA-bd_sf"/>
</dbReference>
<keyword evidence="6" id="KW-1185">Reference proteome</keyword>
<dbReference type="GO" id="GO:0003700">
    <property type="term" value="F:DNA-binding transcription factor activity"/>
    <property type="evidence" value="ECO:0007669"/>
    <property type="project" value="InterPro"/>
</dbReference>
<dbReference type="AlphaFoldDB" id="A0A6M6JJN7"/>
<keyword evidence="2" id="KW-0238">DNA-binding</keyword>
<dbReference type="PANTHER" id="PTHR43537:SF20">
    <property type="entry name" value="HTH-TYPE TRANSCRIPTIONAL REPRESSOR GLAR"/>
    <property type="match status" value="1"/>
</dbReference>
<dbReference type="InterPro" id="IPR008920">
    <property type="entry name" value="TF_FadR/GntR_C"/>
</dbReference>
<sequence>MTEAKTPTRAAQLHEAIRSDVLRGELPPGTPLRLAALAARYGAGQSVVREALGRLAENNLAVLVPNQGFRVVDASRADLVALTELRVMIECEALRRSIAHGDVRWEAAVVSAHHVLERATFMLDDSPGSTEEWSRAHAGFHDALVSACDNARMLALTTSLRDGAEIYRQLGVNARFEELAERDIPCEHRQLMELSTARDLRAVDALARHIQRTTDDLITAGAL</sequence>
<evidence type="ECO:0000256" key="1">
    <source>
        <dbReference type="ARBA" id="ARBA00023015"/>
    </source>
</evidence>
<accession>A0A6M6JJN7</accession>
<dbReference type="EMBL" id="CP053564">
    <property type="protein sequence ID" value="QJY47415.1"/>
    <property type="molecule type" value="Genomic_DNA"/>
</dbReference>
<gene>
    <name evidence="5" type="ORF">HOP40_17685</name>
</gene>
<dbReference type="Gene3D" id="1.20.120.530">
    <property type="entry name" value="GntR ligand-binding domain-like"/>
    <property type="match status" value="1"/>
</dbReference>
<dbReference type="InterPro" id="IPR011711">
    <property type="entry name" value="GntR_C"/>
</dbReference>
<evidence type="ECO:0000313" key="5">
    <source>
        <dbReference type="EMBL" id="QJY47415.1"/>
    </source>
</evidence>
<keyword evidence="1" id="KW-0805">Transcription regulation</keyword>
<dbReference type="InterPro" id="IPR000524">
    <property type="entry name" value="Tscrpt_reg_HTH_GntR"/>
</dbReference>
<dbReference type="InterPro" id="IPR036388">
    <property type="entry name" value="WH-like_DNA-bd_sf"/>
</dbReference>
<evidence type="ECO:0000313" key="6">
    <source>
        <dbReference type="Proteomes" id="UP000505377"/>
    </source>
</evidence>
<feature type="domain" description="HTH gntR-type" evidence="4">
    <location>
        <begin position="7"/>
        <end position="74"/>
    </location>
</feature>
<dbReference type="SMART" id="SM00895">
    <property type="entry name" value="FCD"/>
    <property type="match status" value="1"/>
</dbReference>
<dbReference type="PROSITE" id="PS50949">
    <property type="entry name" value="HTH_GNTR"/>
    <property type="match status" value="1"/>
</dbReference>
<protein>
    <submittedName>
        <fullName evidence="5">GntR family transcriptional regulator</fullName>
    </submittedName>
</protein>
<dbReference type="Pfam" id="PF00392">
    <property type="entry name" value="GntR"/>
    <property type="match status" value="1"/>
</dbReference>
<name>A0A6M6JJN7_9PSEU</name>
<organism evidence="5 6">
    <name type="scientific">Pseudonocardia broussonetiae</name>
    <dbReference type="NCBI Taxonomy" id="2736640"/>
    <lineage>
        <taxon>Bacteria</taxon>
        <taxon>Bacillati</taxon>
        <taxon>Actinomycetota</taxon>
        <taxon>Actinomycetes</taxon>
        <taxon>Pseudonocardiales</taxon>
        <taxon>Pseudonocardiaceae</taxon>
        <taxon>Pseudonocardia</taxon>
    </lineage>
</organism>
<evidence type="ECO:0000256" key="3">
    <source>
        <dbReference type="ARBA" id="ARBA00023163"/>
    </source>
</evidence>
<reference evidence="5 6" key="1">
    <citation type="submission" date="2020-05" db="EMBL/GenBank/DDBJ databases">
        <authorList>
            <person name="Mo P."/>
        </authorList>
    </citation>
    <scope>NUCLEOTIDE SEQUENCE [LARGE SCALE GENOMIC DNA]</scope>
    <source>
        <strain evidence="5 6">Gen01</strain>
    </source>
</reference>
<keyword evidence="3" id="KW-0804">Transcription</keyword>
<dbReference type="KEGG" id="pbro:HOP40_17685"/>
<dbReference type="RefSeq" id="WP_172160000.1">
    <property type="nucleotide sequence ID" value="NZ_CP053564.1"/>
</dbReference>
<evidence type="ECO:0000256" key="2">
    <source>
        <dbReference type="ARBA" id="ARBA00023125"/>
    </source>
</evidence>
<dbReference type="PANTHER" id="PTHR43537">
    <property type="entry name" value="TRANSCRIPTIONAL REGULATOR, GNTR FAMILY"/>
    <property type="match status" value="1"/>
</dbReference>
<dbReference type="Pfam" id="PF07729">
    <property type="entry name" value="FCD"/>
    <property type="match status" value="1"/>
</dbReference>
<dbReference type="SMART" id="SM00345">
    <property type="entry name" value="HTH_GNTR"/>
    <property type="match status" value="1"/>
</dbReference>
<evidence type="ECO:0000259" key="4">
    <source>
        <dbReference type="PROSITE" id="PS50949"/>
    </source>
</evidence>
<proteinExistence type="predicted"/>
<dbReference type="Proteomes" id="UP000505377">
    <property type="component" value="Chromosome"/>
</dbReference>